<evidence type="ECO:0000313" key="3">
    <source>
        <dbReference type="Proteomes" id="UP001153269"/>
    </source>
</evidence>
<name>A0A9N7V484_PLEPL</name>
<reference evidence="2" key="1">
    <citation type="submission" date="2020-03" db="EMBL/GenBank/DDBJ databases">
        <authorList>
            <person name="Weist P."/>
        </authorList>
    </citation>
    <scope>NUCLEOTIDE SEQUENCE</scope>
</reference>
<keyword evidence="3" id="KW-1185">Reference proteome</keyword>
<feature type="region of interest" description="Disordered" evidence="1">
    <location>
        <begin position="170"/>
        <end position="202"/>
    </location>
</feature>
<gene>
    <name evidence="2" type="ORF">PLEPLA_LOCUS29554</name>
</gene>
<comment type="caution">
    <text evidence="2">The sequence shown here is derived from an EMBL/GenBank/DDBJ whole genome shotgun (WGS) entry which is preliminary data.</text>
</comment>
<sequence>MESGLRRGGAAGRLHDAGPGSDPHGRAHRNPPVHPTTWHRPGPGAARTTCHSGSPPTWGGGRFPSEAPPSLHQGAVGGVTSSRTGGPARSTSPPRGPTTSGPTTSGPTTGTTAPRLLSLRHSSSSRFLLGFFSCCSRHCLIASSPEQQLLSAGRKVAEDPVRYGITGGARAGVNPVESPRTRLLSPPDSGGTDPGIVVSLPDRVPSGSPLLRLFYRRESPGPSVPFSHDNGSPDGPAPPHPAGTGLTRLPGKLPDDRRSSCGSVLDLLRTLNDRIAFIRHPGHPSGGTDADHTGLPLITTSSTASSSSSSFLLLLLLLSSSSSSSTSLSASS</sequence>
<dbReference type="AlphaFoldDB" id="A0A9N7V484"/>
<feature type="region of interest" description="Disordered" evidence="1">
    <location>
        <begin position="221"/>
        <end position="259"/>
    </location>
</feature>
<dbReference type="Proteomes" id="UP001153269">
    <property type="component" value="Unassembled WGS sequence"/>
</dbReference>
<protein>
    <submittedName>
        <fullName evidence="2">Uncharacterized protein</fullName>
    </submittedName>
</protein>
<feature type="compositionally biased region" description="Gly residues" evidence="1">
    <location>
        <begin position="1"/>
        <end position="11"/>
    </location>
</feature>
<accession>A0A9N7V484</accession>
<dbReference type="EMBL" id="CADEAL010002721">
    <property type="protein sequence ID" value="CAB1441827.1"/>
    <property type="molecule type" value="Genomic_DNA"/>
</dbReference>
<evidence type="ECO:0000256" key="1">
    <source>
        <dbReference type="SAM" id="MobiDB-lite"/>
    </source>
</evidence>
<organism evidence="2 3">
    <name type="scientific">Pleuronectes platessa</name>
    <name type="common">European plaice</name>
    <dbReference type="NCBI Taxonomy" id="8262"/>
    <lineage>
        <taxon>Eukaryota</taxon>
        <taxon>Metazoa</taxon>
        <taxon>Chordata</taxon>
        <taxon>Craniata</taxon>
        <taxon>Vertebrata</taxon>
        <taxon>Euteleostomi</taxon>
        <taxon>Actinopterygii</taxon>
        <taxon>Neopterygii</taxon>
        <taxon>Teleostei</taxon>
        <taxon>Neoteleostei</taxon>
        <taxon>Acanthomorphata</taxon>
        <taxon>Carangaria</taxon>
        <taxon>Pleuronectiformes</taxon>
        <taxon>Pleuronectoidei</taxon>
        <taxon>Pleuronectidae</taxon>
        <taxon>Pleuronectes</taxon>
    </lineage>
</organism>
<evidence type="ECO:0000313" key="2">
    <source>
        <dbReference type="EMBL" id="CAB1441827.1"/>
    </source>
</evidence>
<proteinExistence type="predicted"/>
<feature type="compositionally biased region" description="Low complexity" evidence="1">
    <location>
        <begin position="85"/>
        <end position="114"/>
    </location>
</feature>
<feature type="region of interest" description="Disordered" evidence="1">
    <location>
        <begin position="1"/>
        <end position="114"/>
    </location>
</feature>